<evidence type="ECO:0000313" key="2">
    <source>
        <dbReference type="Proteomes" id="UP000290289"/>
    </source>
</evidence>
<dbReference type="Proteomes" id="UP000290289">
    <property type="component" value="Chromosome 7"/>
</dbReference>
<proteinExistence type="predicted"/>
<keyword evidence="2" id="KW-1185">Reference proteome</keyword>
<evidence type="ECO:0000313" key="1">
    <source>
        <dbReference type="EMBL" id="RXH93973.1"/>
    </source>
</evidence>
<gene>
    <name evidence="1" type="ORF">DVH24_016040</name>
</gene>
<protein>
    <submittedName>
        <fullName evidence="1">Uncharacterized protein</fullName>
    </submittedName>
</protein>
<organism evidence="1 2">
    <name type="scientific">Malus domestica</name>
    <name type="common">Apple</name>
    <name type="synonym">Pyrus malus</name>
    <dbReference type="NCBI Taxonomy" id="3750"/>
    <lineage>
        <taxon>Eukaryota</taxon>
        <taxon>Viridiplantae</taxon>
        <taxon>Streptophyta</taxon>
        <taxon>Embryophyta</taxon>
        <taxon>Tracheophyta</taxon>
        <taxon>Spermatophyta</taxon>
        <taxon>Magnoliopsida</taxon>
        <taxon>eudicotyledons</taxon>
        <taxon>Gunneridae</taxon>
        <taxon>Pentapetalae</taxon>
        <taxon>rosids</taxon>
        <taxon>fabids</taxon>
        <taxon>Rosales</taxon>
        <taxon>Rosaceae</taxon>
        <taxon>Amygdaloideae</taxon>
        <taxon>Maleae</taxon>
        <taxon>Malus</taxon>
    </lineage>
</organism>
<sequence length="189" mass="21374">QCVAGIGKWASGFIVPTVDSAVRKGSRTHCLCPFHPQPPPPSGWYTLLGKTILHFGRAYTVVEGSRCLLRRHFKMQKKAFGQTSMASAVTPLCQIIDTIDWNPNIDRALVKEVDHEYFARDEGEGKGKIGQTNKKAKYSDFVPLDEHNTILDDRTNPWECDNILLCLAHTFVSNYESWQWKCGEECMGR</sequence>
<dbReference type="STRING" id="3750.A0A498JJL7"/>
<dbReference type="EMBL" id="RDQH01000333">
    <property type="protein sequence ID" value="RXH93973.1"/>
    <property type="molecule type" value="Genomic_DNA"/>
</dbReference>
<reference evidence="1 2" key="1">
    <citation type="submission" date="2018-10" db="EMBL/GenBank/DDBJ databases">
        <title>A high-quality apple genome assembly.</title>
        <authorList>
            <person name="Hu J."/>
        </authorList>
    </citation>
    <scope>NUCLEOTIDE SEQUENCE [LARGE SCALE GENOMIC DNA]</scope>
    <source>
        <strain evidence="2">cv. HFTH1</strain>
        <tissue evidence="1">Young leaf</tissue>
    </source>
</reference>
<name>A0A498JJL7_MALDO</name>
<feature type="non-terminal residue" evidence="1">
    <location>
        <position position="1"/>
    </location>
</feature>
<comment type="caution">
    <text evidence="1">The sequence shown here is derived from an EMBL/GenBank/DDBJ whole genome shotgun (WGS) entry which is preliminary data.</text>
</comment>
<accession>A0A498JJL7</accession>
<dbReference type="AlphaFoldDB" id="A0A498JJL7"/>